<dbReference type="OrthoDB" id="1938555at2"/>
<dbReference type="eggNOG" id="COG2030">
    <property type="taxonomic scope" value="Bacteria"/>
</dbReference>
<proteinExistence type="predicted"/>
<dbReference type="PATRIC" id="fig|931276.5.peg.5080"/>
<dbReference type="EMBL" id="CP004121">
    <property type="protein sequence ID" value="AGF58787.1"/>
    <property type="molecule type" value="Genomic_DNA"/>
</dbReference>
<dbReference type="HOGENOM" id="CLU_1515311_0_0_9"/>
<organism evidence="1 2">
    <name type="scientific">Clostridium saccharoperbutylacetonicum N1-4(HMT)</name>
    <dbReference type="NCBI Taxonomy" id="931276"/>
    <lineage>
        <taxon>Bacteria</taxon>
        <taxon>Bacillati</taxon>
        <taxon>Bacillota</taxon>
        <taxon>Clostridia</taxon>
        <taxon>Eubacteriales</taxon>
        <taxon>Clostridiaceae</taxon>
        <taxon>Clostridium</taxon>
    </lineage>
</organism>
<evidence type="ECO:0000313" key="2">
    <source>
        <dbReference type="Proteomes" id="UP000011728"/>
    </source>
</evidence>
<accession>M1N5X5</accession>
<dbReference type="AlphaFoldDB" id="M1N5X5"/>
<dbReference type="InterPro" id="IPR029069">
    <property type="entry name" value="HotDog_dom_sf"/>
</dbReference>
<dbReference type="SUPFAM" id="SSF54637">
    <property type="entry name" value="Thioesterase/thiol ester dehydrase-isomerase"/>
    <property type="match status" value="1"/>
</dbReference>
<name>M1N5X5_9CLOT</name>
<evidence type="ECO:0000313" key="1">
    <source>
        <dbReference type="EMBL" id="AGF58787.1"/>
    </source>
</evidence>
<dbReference type="RefSeq" id="WP_015395095.1">
    <property type="nucleotide sequence ID" value="NC_020291.1"/>
</dbReference>
<dbReference type="KEGG" id="csr:Cspa_c50340"/>
<dbReference type="Proteomes" id="UP000011728">
    <property type="component" value="Chromosome"/>
</dbReference>
<gene>
    <name evidence="1" type="ORF">Cspa_c50340</name>
</gene>
<reference evidence="1 2" key="1">
    <citation type="submission" date="2013-02" db="EMBL/GenBank/DDBJ databases">
        <title>Genome sequence of Clostridium saccharoperbutylacetonicum N1-4(HMT).</title>
        <authorList>
            <person name="Poehlein A."/>
            <person name="Daniel R."/>
        </authorList>
    </citation>
    <scope>NUCLEOTIDE SEQUENCE [LARGE SCALE GENOMIC DNA]</scope>
    <source>
        <strain evidence="2">N1-4(HMT)</strain>
    </source>
</reference>
<protein>
    <submittedName>
        <fullName evidence="1">Uncharacterized protein</fullName>
    </submittedName>
</protein>
<sequence>MFDYMVKDFARSLTKIDDEKYRKCYMVKVKLQIFNKCNGKYDYKVYVEKSNYRFSKIISEAYSNNILIASLTINLVNFKDNNGKFITRKEERIDSLEFCRTVSKEEIVEFSKYTNDKNLIHLNDKPIVQGLIILMHLSRLVEGSSEITIKFINPIYSDEDIYIKKEHDTILGYVDNALCFKCNFTKYMER</sequence>
<keyword evidence="2" id="KW-1185">Reference proteome</keyword>